<dbReference type="InterPro" id="IPR036388">
    <property type="entry name" value="WH-like_DNA-bd_sf"/>
</dbReference>
<dbReference type="AlphaFoldDB" id="A0A9D1KZT0"/>
<reference evidence="4" key="1">
    <citation type="submission" date="2020-10" db="EMBL/GenBank/DDBJ databases">
        <authorList>
            <person name="Gilroy R."/>
        </authorList>
    </citation>
    <scope>NUCLEOTIDE SEQUENCE</scope>
    <source>
        <strain evidence="4">CHK195-11698</strain>
    </source>
</reference>
<dbReference type="InterPro" id="IPR033913">
    <property type="entry name" value="MTH1175_dom"/>
</dbReference>
<protein>
    <recommendedName>
        <fullName evidence="2">UPF0251 protein IAD15_07465</fullName>
    </recommendedName>
</protein>
<name>A0A9D1KZT0_9FIRM</name>
<evidence type="ECO:0000256" key="1">
    <source>
        <dbReference type="ARBA" id="ARBA00009350"/>
    </source>
</evidence>
<feature type="domain" description="Dinitrogenase iron-molybdenum cofactor biosynthesis" evidence="3">
    <location>
        <begin position="122"/>
        <end position="209"/>
    </location>
</feature>
<dbReference type="InterPro" id="IPR013324">
    <property type="entry name" value="RNA_pol_sigma_r3/r4-like"/>
</dbReference>
<evidence type="ECO:0000313" key="5">
    <source>
        <dbReference type="Proteomes" id="UP000824175"/>
    </source>
</evidence>
<dbReference type="HAMAP" id="MF_00674">
    <property type="entry name" value="UPF0251"/>
    <property type="match status" value="1"/>
</dbReference>
<dbReference type="Pfam" id="PF02579">
    <property type="entry name" value="Nitro_FeMo-Co"/>
    <property type="match status" value="1"/>
</dbReference>
<dbReference type="InterPro" id="IPR003731">
    <property type="entry name" value="Di-Nase_FeMo-co_biosynth"/>
</dbReference>
<dbReference type="PANTHER" id="PTHR37478">
    <property type="match status" value="1"/>
</dbReference>
<evidence type="ECO:0000259" key="3">
    <source>
        <dbReference type="Pfam" id="PF02579"/>
    </source>
</evidence>
<dbReference type="Gene3D" id="3.30.420.130">
    <property type="entry name" value="Dinitrogenase iron-molybdenum cofactor biosynthesis domain"/>
    <property type="match status" value="1"/>
</dbReference>
<evidence type="ECO:0000256" key="2">
    <source>
        <dbReference type="HAMAP-Rule" id="MF_00674"/>
    </source>
</evidence>
<organism evidence="4 5">
    <name type="scientific">Candidatus Fimiplasma intestinipullorum</name>
    <dbReference type="NCBI Taxonomy" id="2840825"/>
    <lineage>
        <taxon>Bacteria</taxon>
        <taxon>Bacillati</taxon>
        <taxon>Bacillota</taxon>
        <taxon>Clostridia</taxon>
        <taxon>Eubacteriales</taxon>
        <taxon>Candidatus Fimiplasma</taxon>
    </lineage>
</organism>
<evidence type="ECO:0000313" key="4">
    <source>
        <dbReference type="EMBL" id="HIU13888.1"/>
    </source>
</evidence>
<accession>A0A9D1KZT0</accession>
<dbReference type="CDD" id="cd00851">
    <property type="entry name" value="MTH1175"/>
    <property type="match status" value="1"/>
</dbReference>
<sequence length="239" mass="26716">MPRPHKCRLVSELPDYECFRPDGIPVNESVVLSCDEYEVIRLVDFEQCTHAMCAKRMGISRTTVTEIYGAARYKLADCLVNGKILEIRGGNYRYVKEKTKPVSVQIEKKERNAMRVAVTYENGQIFQHFGRTETFKLYDLKDDKIIQTSLLDTNGQGHGALASVLKEAKVDVLICGGIGQGARDRLAAAGIQIIGGCSGQADLVMEDYRSGKLRDDPEARCGCHHHEGEHHCGHECHHE</sequence>
<dbReference type="InterPro" id="IPR036105">
    <property type="entry name" value="DiNase_FeMo-co_biosyn_sf"/>
</dbReference>
<reference evidence="4" key="2">
    <citation type="journal article" date="2021" name="PeerJ">
        <title>Extensive microbial diversity within the chicken gut microbiome revealed by metagenomics and culture.</title>
        <authorList>
            <person name="Gilroy R."/>
            <person name="Ravi A."/>
            <person name="Getino M."/>
            <person name="Pursley I."/>
            <person name="Horton D.L."/>
            <person name="Alikhan N.F."/>
            <person name="Baker D."/>
            <person name="Gharbi K."/>
            <person name="Hall N."/>
            <person name="Watson M."/>
            <person name="Adriaenssens E.M."/>
            <person name="Foster-Nyarko E."/>
            <person name="Jarju S."/>
            <person name="Secka A."/>
            <person name="Antonio M."/>
            <person name="Oren A."/>
            <person name="Chaudhuri R.R."/>
            <person name="La Ragione R."/>
            <person name="Hildebrand F."/>
            <person name="Pallen M.J."/>
        </authorList>
    </citation>
    <scope>NUCLEOTIDE SEQUENCE</scope>
    <source>
        <strain evidence="4">CHK195-11698</strain>
    </source>
</reference>
<dbReference type="SUPFAM" id="SSF53146">
    <property type="entry name" value="Nitrogenase accessory factor-like"/>
    <property type="match status" value="1"/>
</dbReference>
<proteinExistence type="inferred from homology"/>
<dbReference type="SUPFAM" id="SSF88659">
    <property type="entry name" value="Sigma3 and sigma4 domains of RNA polymerase sigma factors"/>
    <property type="match status" value="1"/>
</dbReference>
<comment type="caution">
    <text evidence="4">The sequence shown here is derived from an EMBL/GenBank/DDBJ whole genome shotgun (WGS) entry which is preliminary data.</text>
</comment>
<dbReference type="Pfam" id="PF02001">
    <property type="entry name" value="DUF134"/>
    <property type="match status" value="1"/>
</dbReference>
<dbReference type="EMBL" id="DVMJ01000062">
    <property type="protein sequence ID" value="HIU13888.1"/>
    <property type="molecule type" value="Genomic_DNA"/>
</dbReference>
<gene>
    <name evidence="4" type="ORF">IAD15_07465</name>
</gene>
<dbReference type="Proteomes" id="UP000824175">
    <property type="component" value="Unassembled WGS sequence"/>
</dbReference>
<dbReference type="PANTHER" id="PTHR37478:SF2">
    <property type="entry name" value="UPF0251 PROTEIN TK0562"/>
    <property type="match status" value="1"/>
</dbReference>
<dbReference type="InterPro" id="IPR002852">
    <property type="entry name" value="UPF0251"/>
</dbReference>
<dbReference type="Gene3D" id="1.10.10.10">
    <property type="entry name" value="Winged helix-like DNA-binding domain superfamily/Winged helix DNA-binding domain"/>
    <property type="match status" value="1"/>
</dbReference>
<comment type="similarity">
    <text evidence="1 2">Belongs to the UPF0251 family.</text>
</comment>